<accession>A0A1E3WL23</accession>
<dbReference type="InterPro" id="IPR008876">
    <property type="entry name" value="TraY"/>
</dbReference>
<dbReference type="GO" id="GO:0003677">
    <property type="term" value="F:DNA binding"/>
    <property type="evidence" value="ECO:0007669"/>
    <property type="project" value="UniProtKB-KW"/>
</dbReference>
<evidence type="ECO:0000256" key="5">
    <source>
        <dbReference type="ARBA" id="ARBA00022971"/>
    </source>
</evidence>
<evidence type="ECO:0000313" key="8">
    <source>
        <dbReference type="Proteomes" id="UP000095131"/>
    </source>
</evidence>
<organism evidence="7 8">
    <name type="scientific">Vibrio scophthalmi</name>
    <dbReference type="NCBI Taxonomy" id="45658"/>
    <lineage>
        <taxon>Bacteria</taxon>
        <taxon>Pseudomonadati</taxon>
        <taxon>Pseudomonadota</taxon>
        <taxon>Gammaproteobacteria</taxon>
        <taxon>Vibrionales</taxon>
        <taxon>Vibrionaceae</taxon>
        <taxon>Vibrio</taxon>
    </lineage>
</organism>
<dbReference type="RefSeq" id="WP_083239656.1">
    <property type="nucleotide sequence ID" value="NZ_MDCJ01000006.1"/>
</dbReference>
<dbReference type="EMBL" id="MDCJ01000006">
    <property type="protein sequence ID" value="ODS09646.1"/>
    <property type="molecule type" value="Genomic_DNA"/>
</dbReference>
<evidence type="ECO:0000256" key="4">
    <source>
        <dbReference type="ARBA" id="ARBA00022490"/>
    </source>
</evidence>
<evidence type="ECO:0000256" key="3">
    <source>
        <dbReference type="ARBA" id="ARBA00020541"/>
    </source>
</evidence>
<sequence length="139" mass="15664">MRIISITLNSRFRIDFEYLPLNSEKETTVSAVIDEEGNYFLSIATAKSGRSNRKESVVRLADHLGRFKEDWQPVSSKTDKSQQLAQGTTVTLTLKPKLDQILNASTAKSSHSKRIEAGLRIKDHLKRFGEDWLTVGDGQ</sequence>
<dbReference type="OrthoDB" id="5905316at2"/>
<keyword evidence="4" id="KW-0963">Cytoplasm</keyword>
<dbReference type="AlphaFoldDB" id="A0A1E3WL23"/>
<evidence type="ECO:0000256" key="6">
    <source>
        <dbReference type="ARBA" id="ARBA00023125"/>
    </source>
</evidence>
<comment type="subcellular location">
    <subcellularLocation>
        <location evidence="1">Cytoplasm</location>
    </subcellularLocation>
</comment>
<comment type="similarity">
    <text evidence="2">Belongs to the TraY family.</text>
</comment>
<dbReference type="Pfam" id="PF05509">
    <property type="entry name" value="TraY"/>
    <property type="match status" value="2"/>
</dbReference>
<evidence type="ECO:0000256" key="2">
    <source>
        <dbReference type="ARBA" id="ARBA00007183"/>
    </source>
</evidence>
<name>A0A1E3WL23_9VIBR</name>
<comment type="caution">
    <text evidence="7">The sequence shown here is derived from an EMBL/GenBank/DDBJ whole genome shotgun (WGS) entry which is preliminary data.</text>
</comment>
<keyword evidence="6" id="KW-0238">DNA-binding</keyword>
<evidence type="ECO:0000313" key="7">
    <source>
        <dbReference type="EMBL" id="ODS09646.1"/>
    </source>
</evidence>
<gene>
    <name evidence="7" type="ORF">VSF3289_03310</name>
</gene>
<dbReference type="Proteomes" id="UP000095131">
    <property type="component" value="Unassembled WGS sequence"/>
</dbReference>
<proteinExistence type="inferred from homology"/>
<keyword evidence="5" id="KW-0184">Conjugation</keyword>
<reference evidence="7 8" key="1">
    <citation type="submission" date="2016-08" db="EMBL/GenBank/DDBJ databases">
        <title>Genome sequencing of Vibrio scophthalmi strain FP3289, an isolated from Paralichthys olivaceus.</title>
        <authorList>
            <person name="Han H.-J."/>
        </authorList>
    </citation>
    <scope>NUCLEOTIDE SEQUENCE [LARGE SCALE GENOMIC DNA]</scope>
    <source>
        <strain evidence="7 8">FP3289</strain>
    </source>
</reference>
<evidence type="ECO:0000256" key="1">
    <source>
        <dbReference type="ARBA" id="ARBA00004496"/>
    </source>
</evidence>
<dbReference type="GO" id="GO:0005737">
    <property type="term" value="C:cytoplasm"/>
    <property type="evidence" value="ECO:0007669"/>
    <property type="project" value="UniProtKB-SubCell"/>
</dbReference>
<protein>
    <recommendedName>
        <fullName evidence="3">Relaxosome protein TraY</fullName>
    </recommendedName>
</protein>